<proteinExistence type="predicted"/>
<keyword evidence="1" id="KW-0472">Membrane</keyword>
<feature type="transmembrane region" description="Helical" evidence="1">
    <location>
        <begin position="66"/>
        <end position="87"/>
    </location>
</feature>
<reference evidence="2" key="1">
    <citation type="submission" date="2023-03" db="EMBL/GenBank/DDBJ databases">
        <title>Massive genome expansion in bonnet fungi (Mycena s.s.) driven by repeated elements and novel gene families across ecological guilds.</title>
        <authorList>
            <consortium name="Lawrence Berkeley National Laboratory"/>
            <person name="Harder C.B."/>
            <person name="Miyauchi S."/>
            <person name="Viragh M."/>
            <person name="Kuo A."/>
            <person name="Thoen E."/>
            <person name="Andreopoulos B."/>
            <person name="Lu D."/>
            <person name="Skrede I."/>
            <person name="Drula E."/>
            <person name="Henrissat B."/>
            <person name="Morin E."/>
            <person name="Kohler A."/>
            <person name="Barry K."/>
            <person name="LaButti K."/>
            <person name="Morin E."/>
            <person name="Salamov A."/>
            <person name="Lipzen A."/>
            <person name="Mereny Z."/>
            <person name="Hegedus B."/>
            <person name="Baldrian P."/>
            <person name="Stursova M."/>
            <person name="Weitz H."/>
            <person name="Taylor A."/>
            <person name="Grigoriev I.V."/>
            <person name="Nagy L.G."/>
            <person name="Martin F."/>
            <person name="Kauserud H."/>
        </authorList>
    </citation>
    <scope>NUCLEOTIDE SEQUENCE</scope>
    <source>
        <strain evidence="2">CBHHK200</strain>
    </source>
</reference>
<evidence type="ECO:0008006" key="4">
    <source>
        <dbReference type="Google" id="ProtNLM"/>
    </source>
</evidence>
<evidence type="ECO:0000313" key="3">
    <source>
        <dbReference type="Proteomes" id="UP001218188"/>
    </source>
</evidence>
<keyword evidence="3" id="KW-1185">Reference proteome</keyword>
<protein>
    <recommendedName>
        <fullName evidence="4">Transmembrane protein</fullName>
    </recommendedName>
</protein>
<gene>
    <name evidence="2" type="ORF">C8F04DRAFT_1142157</name>
</gene>
<organism evidence="2 3">
    <name type="scientific">Mycena alexandri</name>
    <dbReference type="NCBI Taxonomy" id="1745969"/>
    <lineage>
        <taxon>Eukaryota</taxon>
        <taxon>Fungi</taxon>
        <taxon>Dikarya</taxon>
        <taxon>Basidiomycota</taxon>
        <taxon>Agaricomycotina</taxon>
        <taxon>Agaricomycetes</taxon>
        <taxon>Agaricomycetidae</taxon>
        <taxon>Agaricales</taxon>
        <taxon>Marasmiineae</taxon>
        <taxon>Mycenaceae</taxon>
        <taxon>Mycena</taxon>
    </lineage>
</organism>
<comment type="caution">
    <text evidence="2">The sequence shown here is derived from an EMBL/GenBank/DDBJ whole genome shotgun (WGS) entry which is preliminary data.</text>
</comment>
<dbReference type="Proteomes" id="UP001218188">
    <property type="component" value="Unassembled WGS sequence"/>
</dbReference>
<keyword evidence="1" id="KW-1133">Transmembrane helix</keyword>
<name>A0AAD6S4B8_9AGAR</name>
<feature type="transmembrane region" description="Helical" evidence="1">
    <location>
        <begin position="22"/>
        <end position="45"/>
    </location>
</feature>
<feature type="transmembrane region" description="Helical" evidence="1">
    <location>
        <begin position="168"/>
        <end position="191"/>
    </location>
</feature>
<dbReference type="AlphaFoldDB" id="A0AAD6S4B8"/>
<feature type="transmembrane region" description="Helical" evidence="1">
    <location>
        <begin position="126"/>
        <end position="148"/>
    </location>
</feature>
<feature type="transmembrane region" description="Helical" evidence="1">
    <location>
        <begin position="93"/>
        <end position="114"/>
    </location>
</feature>
<evidence type="ECO:0000313" key="2">
    <source>
        <dbReference type="EMBL" id="KAJ7020959.1"/>
    </source>
</evidence>
<keyword evidence="1" id="KW-0812">Transmembrane</keyword>
<sequence>MTSLNVTLPNPFTPMAFIPPALAYQVQVAGAIVVGTMGAYVWDILSNLSNDYKLLSTNKFTFGMGVYFMSRIWTFLFLLAACFFRYYPVNHCAFFQKLVTSAIGVPMTSFLFFLRARAIFNNNTIFITFIFCAWLAVAGTSALGPIGIRGANIGPTAYCTTGSAKPYVAALAITPLIHDTIVFLAISWRLLTVNSYIDRENGATVNLRAFFTGQYLPHFSRAVFQDGQLYYLVSVASNLLTVAMFYDTNVSEAYRTMFEVPNVMVTNAMACNVFRNTKFGYHSRIVTTSDLKTRESGSIIFMHNRTQKNNEVGNNIVLCGGRTTDFTGSTTDPAGSSAEKQKAPVV</sequence>
<dbReference type="EMBL" id="JARJCM010000245">
    <property type="protein sequence ID" value="KAJ7020959.1"/>
    <property type="molecule type" value="Genomic_DNA"/>
</dbReference>
<evidence type="ECO:0000256" key="1">
    <source>
        <dbReference type="SAM" id="Phobius"/>
    </source>
</evidence>
<accession>A0AAD6S4B8</accession>